<keyword evidence="4" id="KW-1185">Reference proteome</keyword>
<sequence length="438" mass="46177">MMAIETGGGTSGTSWNGMSVDAMWDLIRDHDSAPHQEMGDAWHKSATLLENHVAQVRAYRDRLAEAWPPERSRAAYAYIERLEQLIISLEETRLASNTNWRVLTTTIDAVEQAKEKVAGIQKEYAANREKLQEYEKAKNEVALATMDPIATTPPVPYSRQDDLTTQARVTMQSLSAELAAAQSNFIAPKPFSLTNLVNESADTNYQGTTGISPMAVTPPFSPRSIAPATSPKSGSPDSGANKGITKPSVDSEKPGTSKPAPDGPILGGTKTQPAPTPGVPPLTTPTTTTTPSTNLPNAYPFTPTTPTSPTTLPRVPATNGTPIGTFPPSTGVRGGASPYGGVIGGAPPGMIGGGPPPGRGSQLGGSARGTQRINPAGGMIGQTPTPPTGRRQSPRDTENIQNHHWDPDNPWETTEGIDPVLLPSPEQRIDPGPSIGGR</sequence>
<evidence type="ECO:0008006" key="5">
    <source>
        <dbReference type="Google" id="ProtNLM"/>
    </source>
</evidence>
<proteinExistence type="predicted"/>
<feature type="compositionally biased region" description="Low complexity" evidence="2">
    <location>
        <begin position="300"/>
        <end position="316"/>
    </location>
</feature>
<evidence type="ECO:0000256" key="1">
    <source>
        <dbReference type="SAM" id="Coils"/>
    </source>
</evidence>
<evidence type="ECO:0000313" key="4">
    <source>
        <dbReference type="Proteomes" id="UP000590749"/>
    </source>
</evidence>
<organism evidence="3 4">
    <name type="scientific">Actinoplanes campanulatus</name>
    <dbReference type="NCBI Taxonomy" id="113559"/>
    <lineage>
        <taxon>Bacteria</taxon>
        <taxon>Bacillati</taxon>
        <taxon>Actinomycetota</taxon>
        <taxon>Actinomycetes</taxon>
        <taxon>Micromonosporales</taxon>
        <taxon>Micromonosporaceae</taxon>
        <taxon>Actinoplanes</taxon>
    </lineage>
</organism>
<feature type="compositionally biased region" description="Basic and acidic residues" evidence="2">
    <location>
        <begin position="393"/>
        <end position="407"/>
    </location>
</feature>
<name>A0A7W5FG73_9ACTN</name>
<feature type="compositionally biased region" description="Gly residues" evidence="2">
    <location>
        <begin position="332"/>
        <end position="353"/>
    </location>
</feature>
<evidence type="ECO:0000256" key="2">
    <source>
        <dbReference type="SAM" id="MobiDB-lite"/>
    </source>
</evidence>
<gene>
    <name evidence="3" type="ORF">FHR83_004916</name>
</gene>
<evidence type="ECO:0000313" key="3">
    <source>
        <dbReference type="EMBL" id="MBB3097241.1"/>
    </source>
</evidence>
<protein>
    <recommendedName>
        <fullName evidence="5">PPE family protein</fullName>
    </recommendedName>
</protein>
<feature type="region of interest" description="Disordered" evidence="2">
    <location>
        <begin position="208"/>
        <end position="438"/>
    </location>
</feature>
<comment type="caution">
    <text evidence="3">The sequence shown here is derived from an EMBL/GenBank/DDBJ whole genome shotgun (WGS) entry which is preliminary data.</text>
</comment>
<dbReference type="EMBL" id="JACHXF010000010">
    <property type="protein sequence ID" value="MBB3097241.1"/>
    <property type="molecule type" value="Genomic_DNA"/>
</dbReference>
<feature type="compositionally biased region" description="Low complexity" evidence="2">
    <location>
        <begin position="284"/>
        <end position="293"/>
    </location>
</feature>
<feature type="compositionally biased region" description="Pro residues" evidence="2">
    <location>
        <begin position="274"/>
        <end position="283"/>
    </location>
</feature>
<keyword evidence="1" id="KW-0175">Coiled coil</keyword>
<dbReference type="Proteomes" id="UP000590749">
    <property type="component" value="Unassembled WGS sequence"/>
</dbReference>
<feature type="coiled-coil region" evidence="1">
    <location>
        <begin position="110"/>
        <end position="147"/>
    </location>
</feature>
<dbReference type="RefSeq" id="WP_189285743.1">
    <property type="nucleotide sequence ID" value="NZ_BMPW01000006.1"/>
</dbReference>
<reference evidence="3 4" key="1">
    <citation type="submission" date="2020-08" db="EMBL/GenBank/DDBJ databases">
        <title>Genomic Encyclopedia of Type Strains, Phase III (KMG-III): the genomes of soil and plant-associated and newly described type strains.</title>
        <authorList>
            <person name="Whitman W."/>
        </authorList>
    </citation>
    <scope>NUCLEOTIDE SEQUENCE [LARGE SCALE GENOMIC DNA]</scope>
    <source>
        <strain evidence="3 4">CECT 3287</strain>
    </source>
</reference>
<dbReference type="AlphaFoldDB" id="A0A7W5FG73"/>
<accession>A0A7W5FG73</accession>